<evidence type="ECO:0000256" key="6">
    <source>
        <dbReference type="ARBA" id="ARBA00022777"/>
    </source>
</evidence>
<keyword evidence="6" id="KW-0418">Kinase</keyword>
<evidence type="ECO:0000259" key="13">
    <source>
        <dbReference type="PROSITE" id="PS50113"/>
    </source>
</evidence>
<evidence type="ECO:0000313" key="17">
    <source>
        <dbReference type="Proteomes" id="UP000620127"/>
    </source>
</evidence>
<dbReference type="Pfam" id="PF00990">
    <property type="entry name" value="GGDEF"/>
    <property type="match status" value="1"/>
</dbReference>
<dbReference type="PROSITE" id="PS50883">
    <property type="entry name" value="EAL"/>
    <property type="match status" value="1"/>
</dbReference>
<dbReference type="NCBIfam" id="TIGR00254">
    <property type="entry name" value="GGDEF"/>
    <property type="match status" value="1"/>
</dbReference>
<feature type="domain" description="GGDEF" evidence="15">
    <location>
        <begin position="725"/>
        <end position="858"/>
    </location>
</feature>
<dbReference type="InterPro" id="IPR013656">
    <property type="entry name" value="PAS_4"/>
</dbReference>
<evidence type="ECO:0000256" key="1">
    <source>
        <dbReference type="ARBA" id="ARBA00004141"/>
    </source>
</evidence>
<keyword evidence="8 11" id="KW-1133">Transmembrane helix</keyword>
<dbReference type="InterPro" id="IPR000014">
    <property type="entry name" value="PAS"/>
</dbReference>
<feature type="transmembrane region" description="Helical" evidence="11">
    <location>
        <begin position="42"/>
        <end position="64"/>
    </location>
</feature>
<dbReference type="InterPro" id="IPR035965">
    <property type="entry name" value="PAS-like_dom_sf"/>
</dbReference>
<dbReference type="SMART" id="SM00086">
    <property type="entry name" value="PAC"/>
    <property type="match status" value="3"/>
</dbReference>
<evidence type="ECO:0000259" key="14">
    <source>
        <dbReference type="PROSITE" id="PS50883"/>
    </source>
</evidence>
<feature type="domain" description="PAC" evidence="13">
    <location>
        <begin position="518"/>
        <end position="571"/>
    </location>
</feature>
<reference evidence="17" key="1">
    <citation type="journal article" date="2019" name="Int. J. Syst. Evol. Microbiol.">
        <title>The Global Catalogue of Microorganisms (GCM) 10K type strain sequencing project: providing services to taxonomists for standard genome sequencing and annotation.</title>
        <authorList>
            <consortium name="The Broad Institute Genomics Platform"/>
            <consortium name="The Broad Institute Genome Sequencing Center for Infectious Disease"/>
            <person name="Wu L."/>
            <person name="Ma J."/>
        </authorList>
    </citation>
    <scope>NUCLEOTIDE SEQUENCE [LARGE SCALE GENOMIC DNA]</scope>
    <source>
        <strain evidence="17">KCTC 23916</strain>
    </source>
</reference>
<evidence type="ECO:0008006" key="18">
    <source>
        <dbReference type="Google" id="ProtNLM"/>
    </source>
</evidence>
<dbReference type="PANTHER" id="PTHR44757">
    <property type="entry name" value="DIGUANYLATE CYCLASE DGCP"/>
    <property type="match status" value="1"/>
</dbReference>
<dbReference type="CDD" id="cd01949">
    <property type="entry name" value="GGDEF"/>
    <property type="match status" value="1"/>
</dbReference>
<feature type="transmembrane region" description="Helical" evidence="11">
    <location>
        <begin position="94"/>
        <end position="118"/>
    </location>
</feature>
<keyword evidence="3" id="KW-0808">Transferase</keyword>
<dbReference type="CDD" id="cd01948">
    <property type="entry name" value="EAL"/>
    <property type="match status" value="1"/>
</dbReference>
<dbReference type="InterPro" id="IPR000700">
    <property type="entry name" value="PAS-assoc_C"/>
</dbReference>
<evidence type="ECO:0000256" key="7">
    <source>
        <dbReference type="ARBA" id="ARBA00022840"/>
    </source>
</evidence>
<keyword evidence="5" id="KW-0547">Nucleotide-binding</keyword>
<dbReference type="SMART" id="SM00052">
    <property type="entry name" value="EAL"/>
    <property type="match status" value="1"/>
</dbReference>
<evidence type="ECO:0000256" key="11">
    <source>
        <dbReference type="SAM" id="Phobius"/>
    </source>
</evidence>
<dbReference type="Pfam" id="PF00563">
    <property type="entry name" value="EAL"/>
    <property type="match status" value="1"/>
</dbReference>
<evidence type="ECO:0000256" key="8">
    <source>
        <dbReference type="ARBA" id="ARBA00022989"/>
    </source>
</evidence>
<dbReference type="InterPro" id="IPR013767">
    <property type="entry name" value="PAS_fold"/>
</dbReference>
<dbReference type="SUPFAM" id="SSF141868">
    <property type="entry name" value="EAL domain-like"/>
    <property type="match status" value="1"/>
</dbReference>
<dbReference type="InterPro" id="IPR000160">
    <property type="entry name" value="GGDEF_dom"/>
</dbReference>
<dbReference type="InterPro" id="IPR001633">
    <property type="entry name" value="EAL_dom"/>
</dbReference>
<dbReference type="SMART" id="SM00091">
    <property type="entry name" value="PAS"/>
    <property type="match status" value="4"/>
</dbReference>
<dbReference type="Pfam" id="PF00989">
    <property type="entry name" value="PAS"/>
    <property type="match status" value="1"/>
</dbReference>
<feature type="domain" description="PAC" evidence="13">
    <location>
        <begin position="276"/>
        <end position="328"/>
    </location>
</feature>
<evidence type="ECO:0000259" key="12">
    <source>
        <dbReference type="PROSITE" id="PS50112"/>
    </source>
</evidence>
<dbReference type="PANTHER" id="PTHR44757:SF2">
    <property type="entry name" value="BIOFILM ARCHITECTURE MAINTENANCE PROTEIN MBAA"/>
    <property type="match status" value="1"/>
</dbReference>
<dbReference type="PROSITE" id="PS50113">
    <property type="entry name" value="PAC"/>
    <property type="match status" value="3"/>
</dbReference>
<dbReference type="PROSITE" id="PS50887">
    <property type="entry name" value="GGDEF"/>
    <property type="match status" value="1"/>
</dbReference>
<dbReference type="PROSITE" id="PS50112">
    <property type="entry name" value="PAS"/>
    <property type="match status" value="4"/>
</dbReference>
<evidence type="ECO:0000256" key="4">
    <source>
        <dbReference type="ARBA" id="ARBA00022692"/>
    </source>
</evidence>
<dbReference type="Gene3D" id="3.30.70.270">
    <property type="match status" value="1"/>
</dbReference>
<feature type="transmembrane region" description="Helical" evidence="11">
    <location>
        <begin position="124"/>
        <end position="157"/>
    </location>
</feature>
<dbReference type="InterPro" id="IPR025201">
    <property type="entry name" value="KdpD_TM"/>
</dbReference>
<feature type="domain" description="PAS" evidence="12">
    <location>
        <begin position="203"/>
        <end position="273"/>
    </location>
</feature>
<dbReference type="InterPro" id="IPR043128">
    <property type="entry name" value="Rev_trsase/Diguanyl_cyclase"/>
</dbReference>
<dbReference type="Gene3D" id="1.20.120.620">
    <property type="entry name" value="Backbone structure of the membrane domain of e. Coli histidine kinase receptor kdpd"/>
    <property type="match status" value="1"/>
</dbReference>
<dbReference type="InterPro" id="IPR052155">
    <property type="entry name" value="Biofilm_reg_signaling"/>
</dbReference>
<evidence type="ECO:0000256" key="10">
    <source>
        <dbReference type="ARBA" id="ARBA00023136"/>
    </source>
</evidence>
<gene>
    <name evidence="16" type="ORF">GCM10011282_15780</name>
</gene>
<dbReference type="InterPro" id="IPR038318">
    <property type="entry name" value="KdpD_sf"/>
</dbReference>
<feature type="domain" description="EAL" evidence="14">
    <location>
        <begin position="867"/>
        <end position="1121"/>
    </location>
</feature>
<dbReference type="Pfam" id="PF13426">
    <property type="entry name" value="PAS_9"/>
    <property type="match status" value="1"/>
</dbReference>
<protein>
    <recommendedName>
        <fullName evidence="18">Histidine kinase</fullName>
    </recommendedName>
</protein>
<feature type="transmembrane region" description="Helical" evidence="11">
    <location>
        <begin position="9"/>
        <end position="27"/>
    </location>
</feature>
<feature type="domain" description="PAS" evidence="12">
    <location>
        <begin position="322"/>
        <end position="364"/>
    </location>
</feature>
<dbReference type="EMBL" id="BMYT01000002">
    <property type="protein sequence ID" value="GGX10323.1"/>
    <property type="molecule type" value="Genomic_DNA"/>
</dbReference>
<keyword evidence="9" id="KW-0902">Two-component regulatory system</keyword>
<dbReference type="SUPFAM" id="SSF55073">
    <property type="entry name" value="Nucleotide cyclase"/>
    <property type="match status" value="1"/>
</dbReference>
<accession>A0ABQ2XCB6</accession>
<dbReference type="NCBIfam" id="TIGR00229">
    <property type="entry name" value="sensory_box"/>
    <property type="match status" value="4"/>
</dbReference>
<dbReference type="Pfam" id="PF08448">
    <property type="entry name" value="PAS_4"/>
    <property type="match status" value="1"/>
</dbReference>
<proteinExistence type="predicted"/>
<feature type="domain" description="PAC" evidence="13">
    <location>
        <begin position="641"/>
        <end position="693"/>
    </location>
</feature>
<dbReference type="SMART" id="SM00267">
    <property type="entry name" value="GGDEF"/>
    <property type="match status" value="1"/>
</dbReference>
<dbReference type="PROSITE" id="PS51257">
    <property type="entry name" value="PROKAR_LIPOPROTEIN"/>
    <property type="match status" value="1"/>
</dbReference>
<dbReference type="RefSeq" id="WP_189345530.1">
    <property type="nucleotide sequence ID" value="NZ_BMYT01000002.1"/>
</dbReference>
<keyword evidence="2" id="KW-0597">Phosphoprotein</keyword>
<keyword evidence="7" id="KW-0067">ATP-binding</keyword>
<sequence length="1137" mass="127688">MLGLTRRRYILLATCVYAVFACAWIFLSDQLLTLFTDVSSMLWLSTVKGIFFVVATTTLFYFAMHAVPVGRDRRAFTLSTNLADEHHPLRHSPWLVYGLTLALTAGMFVLHQTVAIGVHGEPMLILFIFPIVLSAMLGGLWSGLLSTSLAALAIYIYVLDPRGSLAVNDSTDLFQWLIFVVNGIAVSVLSELLQHAMAKDEKHRRLLDAIVSGTSDAVYVKNLQGRYVMANQAMANHLEIPIEDILGAHDSELFDTGSAQFIMGNDQRMLTSGNQQEHEAHLTTKTGKKLVFLATKGPLIDETGEICGVFGISHEISELKRIEQDLQLVLQEAGDAIWITNPKGEFIFANPSACKLTGHSLSQLRTMSIPDLLDDVTKLKLAAHLRELAAEKFIRREWPLLRIDGNLVQVEMITKRLPDGRYVAFGRDLSEVQLTQNALREREKQLARVLEGTDQGYWDWNLKTNELEVSARWETMLGYQPGEMKISPDKWSNYVHPLDYPKALESIQKHLSGESALHELEMRCLTKRGEWHWILTRGRVVEWDADGAPARMSGTHTDIAERKVLEQAQRDAATVFSSSYEGIMMVDIHGLISKVNPAFTRITGYRDDEVLGKSPKILASGRHPAEFYQHLWRDLIKNDFWRGEVWNRRKSGEEYIELLSISAVRDELGTVLHYIGVFSDITQLKAHEDELDKIAHYDTLTGLPNRRLLSDRLGQALIRAQRDQSLLAVCFLDLDGFKLVNDQHGHHIGDQLLIGVTAHLRNVLRANDTLARIGGDEFVILLSDIKNSMECMQVLDRVLLAASHSVRVDGIVLQVTASIGVSLFPDDNADADSLMRHADQAMYVAKNAGKNRYHLFDPESDRKAQLHRSFLELLNTALINREFVLYYQPKVDLRDGRLVGAEALIRWKHPERGILSPAEFLSYIHGSTLDQKLGEWVIQEALTQGEIWHRQGLAISISVNISADHLLHRDFSTHLAFALSQHSAMPAQCFELEVLETAAIVDIEQAVDILQSCRRLGVRFSLDDFGTGYSSLTYLRKLPIDTLKIDQSFVRDMLHDAEDLGIVEGVIRLANAFHREVIAEGVETLAHGATLLNLGCHLAQGYGVARPMPAEQLKAWSEQWQAEQAWLPLAPNLLKAS</sequence>
<keyword evidence="10 11" id="KW-0472">Membrane</keyword>
<evidence type="ECO:0000256" key="2">
    <source>
        <dbReference type="ARBA" id="ARBA00022553"/>
    </source>
</evidence>
<feature type="domain" description="PAS" evidence="12">
    <location>
        <begin position="568"/>
        <end position="624"/>
    </location>
</feature>
<dbReference type="InterPro" id="IPR029787">
    <property type="entry name" value="Nucleotide_cyclase"/>
</dbReference>
<feature type="transmembrane region" description="Helical" evidence="11">
    <location>
        <begin position="173"/>
        <end position="193"/>
    </location>
</feature>
<dbReference type="InterPro" id="IPR001610">
    <property type="entry name" value="PAC"/>
</dbReference>
<organism evidence="16 17">
    <name type="scientific">Undibacterium macrobrachii</name>
    <dbReference type="NCBI Taxonomy" id="1119058"/>
    <lineage>
        <taxon>Bacteria</taxon>
        <taxon>Pseudomonadati</taxon>
        <taxon>Pseudomonadota</taxon>
        <taxon>Betaproteobacteria</taxon>
        <taxon>Burkholderiales</taxon>
        <taxon>Oxalobacteraceae</taxon>
        <taxon>Undibacterium</taxon>
    </lineage>
</organism>
<dbReference type="CDD" id="cd00130">
    <property type="entry name" value="PAS"/>
    <property type="match status" value="4"/>
</dbReference>
<dbReference type="SUPFAM" id="SSF55785">
    <property type="entry name" value="PYP-like sensor domain (PAS domain)"/>
    <property type="match status" value="4"/>
</dbReference>
<dbReference type="Pfam" id="PF13493">
    <property type="entry name" value="DUF4118"/>
    <property type="match status" value="1"/>
</dbReference>
<feature type="domain" description="PAS" evidence="12">
    <location>
        <begin position="442"/>
        <end position="514"/>
    </location>
</feature>
<comment type="caution">
    <text evidence="16">The sequence shown here is derived from an EMBL/GenBank/DDBJ whole genome shotgun (WGS) entry which is preliminary data.</text>
</comment>
<keyword evidence="4 11" id="KW-0812">Transmembrane</keyword>
<evidence type="ECO:0000256" key="3">
    <source>
        <dbReference type="ARBA" id="ARBA00022679"/>
    </source>
</evidence>
<dbReference type="Gene3D" id="3.20.20.450">
    <property type="entry name" value="EAL domain"/>
    <property type="match status" value="1"/>
</dbReference>
<dbReference type="Gene3D" id="3.30.450.20">
    <property type="entry name" value="PAS domain"/>
    <property type="match status" value="4"/>
</dbReference>
<comment type="subcellular location">
    <subcellularLocation>
        <location evidence="1">Membrane</location>
        <topology evidence="1">Multi-pass membrane protein</topology>
    </subcellularLocation>
</comment>
<dbReference type="Proteomes" id="UP000620127">
    <property type="component" value="Unassembled WGS sequence"/>
</dbReference>
<dbReference type="InterPro" id="IPR035919">
    <property type="entry name" value="EAL_sf"/>
</dbReference>
<evidence type="ECO:0000256" key="5">
    <source>
        <dbReference type="ARBA" id="ARBA00022741"/>
    </source>
</evidence>
<name>A0ABQ2XCB6_9BURK</name>
<evidence type="ECO:0000256" key="9">
    <source>
        <dbReference type="ARBA" id="ARBA00023012"/>
    </source>
</evidence>
<evidence type="ECO:0000313" key="16">
    <source>
        <dbReference type="EMBL" id="GGX10323.1"/>
    </source>
</evidence>
<dbReference type="Pfam" id="PF08447">
    <property type="entry name" value="PAS_3"/>
    <property type="match status" value="1"/>
</dbReference>
<keyword evidence="17" id="KW-1185">Reference proteome</keyword>
<evidence type="ECO:0000259" key="15">
    <source>
        <dbReference type="PROSITE" id="PS50887"/>
    </source>
</evidence>
<dbReference type="InterPro" id="IPR013655">
    <property type="entry name" value="PAS_fold_3"/>
</dbReference>